<name>A0A1B7KSS2_PARTM</name>
<protein>
    <submittedName>
        <fullName evidence="1">Transcriptional regulator</fullName>
    </submittedName>
</protein>
<organism evidence="1 2">
    <name type="scientific">Parageobacillus thermoglucosidasius</name>
    <name type="common">Geobacillus thermoglucosidasius</name>
    <dbReference type="NCBI Taxonomy" id="1426"/>
    <lineage>
        <taxon>Bacteria</taxon>
        <taxon>Bacillati</taxon>
        <taxon>Bacillota</taxon>
        <taxon>Bacilli</taxon>
        <taxon>Bacillales</taxon>
        <taxon>Anoxybacillaceae</taxon>
        <taxon>Parageobacillus</taxon>
    </lineage>
</organism>
<sequence length="147" mass="16804">MFIIMLLMAAAFIIQLALGYFQIRNFTKTYIELRRKGKVAIGRRPGKFRAGTIVLFAVNNKGDILDAKKMQGVTVFAKFKRLKGFENKNILSINDNDLNNFNKLVRIAVKDAINNYKVIMNGGEIPEKLSVYRRIITKAENFLMAKK</sequence>
<comment type="caution">
    <text evidence="1">The sequence shown here is derived from an EMBL/GenBank/DDBJ whole genome shotgun (WGS) entry which is preliminary data.</text>
</comment>
<dbReference type="Pfam" id="PF06923">
    <property type="entry name" value="GutM"/>
    <property type="match status" value="1"/>
</dbReference>
<dbReference type="InterPro" id="IPR009693">
    <property type="entry name" value="Glucitol_operon_activator"/>
</dbReference>
<gene>
    <name evidence="1" type="ORF">A7K69_18755</name>
</gene>
<evidence type="ECO:0000313" key="2">
    <source>
        <dbReference type="Proteomes" id="UP000078290"/>
    </source>
</evidence>
<dbReference type="PIRSF" id="PIRSF011474">
    <property type="entry name" value="Glucitol_operon_activator"/>
    <property type="match status" value="1"/>
</dbReference>
<evidence type="ECO:0000313" key="1">
    <source>
        <dbReference type="EMBL" id="OAT73110.1"/>
    </source>
</evidence>
<proteinExistence type="predicted"/>
<dbReference type="EMBL" id="LXMA01000013">
    <property type="protein sequence ID" value="OAT73110.1"/>
    <property type="molecule type" value="Genomic_DNA"/>
</dbReference>
<reference evidence="2" key="1">
    <citation type="submission" date="2016-05" db="EMBL/GenBank/DDBJ databases">
        <authorList>
            <person name="Wang W."/>
            <person name="Zhu L."/>
        </authorList>
    </citation>
    <scope>NUCLEOTIDE SEQUENCE [LARGE SCALE GENOMIC DNA]</scope>
    <source>
        <strain evidence="2">W-2</strain>
    </source>
</reference>
<dbReference type="OrthoDB" id="9096700at2"/>
<dbReference type="AlphaFoldDB" id="A0A1B7KSS2"/>
<dbReference type="Proteomes" id="UP000078290">
    <property type="component" value="Unassembled WGS sequence"/>
</dbReference>
<accession>A0A1B7KSS2</accession>